<organism evidence="1 2">
    <name type="scientific">Pleurodeles waltl</name>
    <name type="common">Iberian ribbed newt</name>
    <dbReference type="NCBI Taxonomy" id="8319"/>
    <lineage>
        <taxon>Eukaryota</taxon>
        <taxon>Metazoa</taxon>
        <taxon>Chordata</taxon>
        <taxon>Craniata</taxon>
        <taxon>Vertebrata</taxon>
        <taxon>Euteleostomi</taxon>
        <taxon>Amphibia</taxon>
        <taxon>Batrachia</taxon>
        <taxon>Caudata</taxon>
        <taxon>Salamandroidea</taxon>
        <taxon>Salamandridae</taxon>
        <taxon>Pleurodelinae</taxon>
        <taxon>Pleurodeles</taxon>
    </lineage>
</organism>
<name>A0AAV7NSZ4_PLEWA</name>
<sequence>MIGGKKKERNMQAPNLEWEIAALEARCEVDRGAEGGLQLQLRFKLYELRALAEQHARAYALATQHRLCDVDDKANKLQVWLDKRDRERSWVREVKIVTYVGPMSL</sequence>
<keyword evidence="2" id="KW-1185">Reference proteome</keyword>
<proteinExistence type="predicted"/>
<reference evidence="1" key="1">
    <citation type="journal article" date="2022" name="bioRxiv">
        <title>Sequencing and chromosome-scale assembly of the giantPleurodeles waltlgenome.</title>
        <authorList>
            <person name="Brown T."/>
            <person name="Elewa A."/>
            <person name="Iarovenko S."/>
            <person name="Subramanian E."/>
            <person name="Araus A.J."/>
            <person name="Petzold A."/>
            <person name="Susuki M."/>
            <person name="Suzuki K.-i.T."/>
            <person name="Hayashi T."/>
            <person name="Toyoda A."/>
            <person name="Oliveira C."/>
            <person name="Osipova E."/>
            <person name="Leigh N.D."/>
            <person name="Simon A."/>
            <person name="Yun M.H."/>
        </authorList>
    </citation>
    <scope>NUCLEOTIDE SEQUENCE</scope>
    <source>
        <strain evidence="1">20211129_DDA</strain>
        <tissue evidence="1">Liver</tissue>
    </source>
</reference>
<dbReference type="EMBL" id="JANPWB010000012">
    <property type="protein sequence ID" value="KAJ1119213.1"/>
    <property type="molecule type" value="Genomic_DNA"/>
</dbReference>
<protein>
    <submittedName>
        <fullName evidence="1">Uncharacterized protein</fullName>
    </submittedName>
</protein>
<gene>
    <name evidence="1" type="ORF">NDU88_007399</name>
</gene>
<dbReference type="AlphaFoldDB" id="A0AAV7NSZ4"/>
<dbReference type="Proteomes" id="UP001066276">
    <property type="component" value="Chromosome 8"/>
</dbReference>
<evidence type="ECO:0000313" key="2">
    <source>
        <dbReference type="Proteomes" id="UP001066276"/>
    </source>
</evidence>
<accession>A0AAV7NSZ4</accession>
<comment type="caution">
    <text evidence="1">The sequence shown here is derived from an EMBL/GenBank/DDBJ whole genome shotgun (WGS) entry which is preliminary data.</text>
</comment>
<evidence type="ECO:0000313" key="1">
    <source>
        <dbReference type="EMBL" id="KAJ1119213.1"/>
    </source>
</evidence>